<feature type="domain" description="PKD" evidence="4">
    <location>
        <begin position="2618"/>
        <end position="2704"/>
    </location>
</feature>
<organism evidence="6 7">
    <name type="scientific">Gimesia fumaroli</name>
    <dbReference type="NCBI Taxonomy" id="2527976"/>
    <lineage>
        <taxon>Bacteria</taxon>
        <taxon>Pseudomonadati</taxon>
        <taxon>Planctomycetota</taxon>
        <taxon>Planctomycetia</taxon>
        <taxon>Planctomycetales</taxon>
        <taxon>Planctomycetaceae</taxon>
        <taxon>Gimesia</taxon>
    </lineage>
</organism>
<dbReference type="PROSITE" id="PS50927">
    <property type="entry name" value="BULB_LECTIN"/>
    <property type="match status" value="2"/>
</dbReference>
<dbReference type="KEGG" id="gfm:Enr17x_19270"/>
<feature type="domain" description="PKD" evidence="4">
    <location>
        <begin position="2548"/>
        <end position="2613"/>
    </location>
</feature>
<dbReference type="InterPro" id="IPR015943">
    <property type="entry name" value="WD40/YVTN_repeat-like_dom_sf"/>
</dbReference>
<dbReference type="PANTHER" id="PTHR38340">
    <property type="entry name" value="S-LAYER PROTEIN"/>
    <property type="match status" value="1"/>
</dbReference>
<dbReference type="CDD" id="cd00146">
    <property type="entry name" value="PKD"/>
    <property type="match status" value="8"/>
</dbReference>
<dbReference type="SUPFAM" id="SSF51120">
    <property type="entry name" value="beta-Roll"/>
    <property type="match status" value="3"/>
</dbReference>
<evidence type="ECO:0000256" key="2">
    <source>
        <dbReference type="ARBA" id="ARBA00022525"/>
    </source>
</evidence>
<dbReference type="InterPro" id="IPR050557">
    <property type="entry name" value="RTX_toxin/Mannuronan_C5-epim"/>
</dbReference>
<dbReference type="Gene3D" id="2.60.40.10">
    <property type="entry name" value="Immunoglobulins"/>
    <property type="match status" value="10"/>
</dbReference>
<feature type="region of interest" description="Disordered" evidence="3">
    <location>
        <begin position="2380"/>
        <end position="2400"/>
    </location>
</feature>
<name>A0A518I9V5_9PLAN</name>
<dbReference type="SMART" id="SM00108">
    <property type="entry name" value="B_lectin"/>
    <property type="match status" value="2"/>
</dbReference>
<protein>
    <submittedName>
        <fullName evidence="6">Hemolysin, chromosomal</fullName>
    </submittedName>
</protein>
<dbReference type="InterPro" id="IPR011044">
    <property type="entry name" value="Quino_amine_DH_bsu"/>
</dbReference>
<dbReference type="Pfam" id="PF10282">
    <property type="entry name" value="Lactonase"/>
    <property type="match status" value="1"/>
</dbReference>
<dbReference type="InterPro" id="IPR000601">
    <property type="entry name" value="PKD_dom"/>
</dbReference>
<evidence type="ECO:0000313" key="6">
    <source>
        <dbReference type="EMBL" id="QDV49906.1"/>
    </source>
</evidence>
<feature type="domain" description="PKD" evidence="4">
    <location>
        <begin position="2913"/>
        <end position="2981"/>
    </location>
</feature>
<dbReference type="SUPFAM" id="SSF51110">
    <property type="entry name" value="alpha-D-mannose-specific plant lectins"/>
    <property type="match status" value="2"/>
</dbReference>
<dbReference type="GO" id="GO:0005509">
    <property type="term" value="F:calcium ion binding"/>
    <property type="evidence" value="ECO:0007669"/>
    <property type="project" value="InterPro"/>
</dbReference>
<dbReference type="Pfam" id="PF18911">
    <property type="entry name" value="PKD_4"/>
    <property type="match status" value="8"/>
</dbReference>
<dbReference type="SUPFAM" id="SSF49299">
    <property type="entry name" value="PKD domain"/>
    <property type="match status" value="9"/>
</dbReference>
<dbReference type="InterPro" id="IPR035986">
    <property type="entry name" value="PKD_dom_sf"/>
</dbReference>
<dbReference type="PANTHER" id="PTHR38340:SF1">
    <property type="entry name" value="S-LAYER PROTEIN"/>
    <property type="match status" value="1"/>
</dbReference>
<dbReference type="Gene3D" id="2.90.10.10">
    <property type="entry name" value="Bulb-type lectin domain"/>
    <property type="match status" value="2"/>
</dbReference>
<feature type="domain" description="Bulb-type lectin" evidence="5">
    <location>
        <begin position="1702"/>
        <end position="1818"/>
    </location>
</feature>
<feature type="compositionally biased region" description="Polar residues" evidence="3">
    <location>
        <begin position="1885"/>
        <end position="1903"/>
    </location>
</feature>
<dbReference type="InterPro" id="IPR001480">
    <property type="entry name" value="Bulb-type_lectin_dom"/>
</dbReference>
<dbReference type="Gene3D" id="2.130.10.10">
    <property type="entry name" value="YVTN repeat-like/Quinoprotein amine dehydrogenase"/>
    <property type="match status" value="2"/>
</dbReference>
<dbReference type="Gene3D" id="2.150.10.10">
    <property type="entry name" value="Serralysin-like metalloprotease, C-terminal"/>
    <property type="match status" value="2"/>
</dbReference>
<comment type="subcellular location">
    <subcellularLocation>
        <location evidence="1">Secreted</location>
    </subcellularLocation>
</comment>
<evidence type="ECO:0000259" key="4">
    <source>
        <dbReference type="PROSITE" id="PS50093"/>
    </source>
</evidence>
<feature type="region of interest" description="Disordered" evidence="3">
    <location>
        <begin position="1884"/>
        <end position="1905"/>
    </location>
</feature>
<dbReference type="Gene3D" id="2.90.10.30">
    <property type="match status" value="1"/>
</dbReference>
<dbReference type="InterPro" id="IPR036426">
    <property type="entry name" value="Bulb-type_lectin_dom_sf"/>
</dbReference>
<keyword evidence="7" id="KW-1185">Reference proteome</keyword>
<feature type="domain" description="Bulb-type lectin" evidence="5">
    <location>
        <begin position="1508"/>
        <end position="1620"/>
    </location>
</feature>
<dbReference type="InterPro" id="IPR011049">
    <property type="entry name" value="Serralysin-like_metalloprot_C"/>
</dbReference>
<dbReference type="GO" id="GO:0005576">
    <property type="term" value="C:extracellular region"/>
    <property type="evidence" value="ECO:0007669"/>
    <property type="project" value="UniProtKB-SubCell"/>
</dbReference>
<dbReference type="InterPro" id="IPR013783">
    <property type="entry name" value="Ig-like_fold"/>
</dbReference>
<feature type="domain" description="PKD" evidence="4">
    <location>
        <begin position="3300"/>
        <end position="3355"/>
    </location>
</feature>
<feature type="domain" description="PKD" evidence="4">
    <location>
        <begin position="2707"/>
        <end position="2799"/>
    </location>
</feature>
<evidence type="ECO:0000313" key="7">
    <source>
        <dbReference type="Proteomes" id="UP000318313"/>
    </source>
</evidence>
<dbReference type="RefSeq" id="WP_145308021.1">
    <property type="nucleotide sequence ID" value="NZ_CP037452.1"/>
</dbReference>
<feature type="domain" description="PKD" evidence="4">
    <location>
        <begin position="3496"/>
        <end position="3556"/>
    </location>
</feature>
<dbReference type="Proteomes" id="UP000318313">
    <property type="component" value="Chromosome"/>
</dbReference>
<dbReference type="OrthoDB" id="292122at2"/>
<evidence type="ECO:0000256" key="1">
    <source>
        <dbReference type="ARBA" id="ARBA00004613"/>
    </source>
</evidence>
<dbReference type="Pfam" id="PF00353">
    <property type="entry name" value="HemolysinCabind"/>
    <property type="match status" value="6"/>
</dbReference>
<gene>
    <name evidence="6" type="primary">hlyA</name>
    <name evidence="6" type="ORF">Enr17x_19270</name>
</gene>
<evidence type="ECO:0000259" key="5">
    <source>
        <dbReference type="PROSITE" id="PS50927"/>
    </source>
</evidence>
<dbReference type="SUPFAM" id="SSF63829">
    <property type="entry name" value="Calcium-dependent phosphotriesterase"/>
    <property type="match status" value="1"/>
</dbReference>
<dbReference type="InterPro" id="IPR019405">
    <property type="entry name" value="Lactonase_7-beta_prop"/>
</dbReference>
<dbReference type="SMART" id="SM00089">
    <property type="entry name" value="PKD"/>
    <property type="match status" value="9"/>
</dbReference>
<dbReference type="SUPFAM" id="SSF50969">
    <property type="entry name" value="YVTN repeat-like/Quinoprotein amine dehydrogenase"/>
    <property type="match status" value="1"/>
</dbReference>
<accession>A0A518I9V5</accession>
<dbReference type="PROSITE" id="PS50093">
    <property type="entry name" value="PKD"/>
    <property type="match status" value="6"/>
</dbReference>
<dbReference type="EMBL" id="CP037452">
    <property type="protein sequence ID" value="QDV49906.1"/>
    <property type="molecule type" value="Genomic_DNA"/>
</dbReference>
<reference evidence="6 7" key="1">
    <citation type="submission" date="2019-03" db="EMBL/GenBank/DDBJ databases">
        <title>Deep-cultivation of Planctomycetes and their phenomic and genomic characterization uncovers novel biology.</title>
        <authorList>
            <person name="Wiegand S."/>
            <person name="Jogler M."/>
            <person name="Boedeker C."/>
            <person name="Pinto D."/>
            <person name="Vollmers J."/>
            <person name="Rivas-Marin E."/>
            <person name="Kohn T."/>
            <person name="Peeters S.H."/>
            <person name="Heuer A."/>
            <person name="Rast P."/>
            <person name="Oberbeckmann S."/>
            <person name="Bunk B."/>
            <person name="Jeske O."/>
            <person name="Meyerdierks A."/>
            <person name="Storesund J.E."/>
            <person name="Kallscheuer N."/>
            <person name="Luecker S."/>
            <person name="Lage O.M."/>
            <person name="Pohl T."/>
            <person name="Merkel B.J."/>
            <person name="Hornburger P."/>
            <person name="Mueller R.-W."/>
            <person name="Bruemmer F."/>
            <person name="Labrenz M."/>
            <person name="Spormann A.M."/>
            <person name="Op den Camp H."/>
            <person name="Overmann J."/>
            <person name="Amann R."/>
            <person name="Jetten M.S.M."/>
            <person name="Mascher T."/>
            <person name="Medema M.H."/>
            <person name="Devos D.P."/>
            <person name="Kaster A.-K."/>
            <person name="Ovreas L."/>
            <person name="Rohde M."/>
            <person name="Galperin M.Y."/>
            <person name="Jogler C."/>
        </authorList>
    </citation>
    <scope>NUCLEOTIDE SEQUENCE [LARGE SCALE GENOMIC DNA]</scope>
    <source>
        <strain evidence="6 7">Enr17</strain>
    </source>
</reference>
<proteinExistence type="predicted"/>
<dbReference type="PROSITE" id="PS00330">
    <property type="entry name" value="HEMOLYSIN_CALCIUM"/>
    <property type="match status" value="2"/>
</dbReference>
<evidence type="ECO:0000256" key="3">
    <source>
        <dbReference type="SAM" id="MobiDB-lite"/>
    </source>
</evidence>
<dbReference type="Gene3D" id="2.160.20.160">
    <property type="match status" value="1"/>
</dbReference>
<dbReference type="InterPro" id="IPR022409">
    <property type="entry name" value="PKD/Chitinase_dom"/>
</dbReference>
<dbReference type="InterPro" id="IPR018511">
    <property type="entry name" value="Hemolysin-typ_Ca-bd_CS"/>
</dbReference>
<dbReference type="InterPro" id="IPR001343">
    <property type="entry name" value="Hemolysn_Ca-bd"/>
</dbReference>
<sequence length="3797" mass="401290">MTRKKLLKNLRKRSRRHANKRNHRHARTQQVQIEQLEPKLMLTADLDGNRIEQLLSQYTADDFIQGFDSALVNLEETIDNAAAAVNQIPLIGDQLVSAVDPFLTMLDDMRESLRSNVEFAFAQAGADENASLLELYEGTIFQVFGPNGLNALQDGIDLGTVIDTTDVVRTSGIDLFTNGDEVEDSEWVQWNVHLAQQFHIDIPIDATIDFEALTGSDTLANLGFSIETTGSLRVSVDWEAYLGWGVTLGNQLTSVEPGFFINAAAVDDAGEEVKEIRLTIDITAAPATDAFGQEIPGAPSGLSGNVALGLVNGSVVDGTVNPETGQVENTSFTIDFTVDINDDSFVTDPDAFLIGPNQALFDRVTHQELLEKIDQKHVPDVLTPQIDVDGQIKLHFETDTGSLPGYSEQQLGFIDGSLGLPEITFDLNVDASVSHRYFSLPNQFVTIPDIDHLAFNNVTLDVTPLLNGIVTPMANLVGGTLGPLLNVFGVGLDAGVGFLNAPLPILNVIGPAMGFGQPSILSLSGVGDKLNPLFNAVGDIVDLPAEIADFLQTYNGDPINFGSYEYDFDAAPNEPKFNRTQTSLAGTINSDVFTSLYGERLQRGGFNLDIIEPGEILDMLIGNPFDIVSYNLPAISLDLSGDFGFDFKALNFGIHAGASLDLKPISFVYDSSGLETIVDSTRAGIIPDYKDLLDGFYIRNSPGREFNLSLDIGGGGGVDIGVFFANANASLAGDLFFDLQDPNEDGKLRLNEIFAVTDQLSSPQNVINLFDAGIDIEGSFDFSGGFRIFLLLKTITQSVSLSGLGIPSNINLGLSLSNILGYSVSKQPAGQPGLGTEFTEAEQKVLRINAGLFADDRVHGSTNDSGGIDVSGRDGSIIVTANLPGQGLVTQSFDANVDRVVIVGTENNDRIDFSGLSNVALEVHGLGGDDTILTGGGNDLIFAGAGNDLVHAGAGDDIVLGEDGEDTIFGEAGADVIDGGHGNDTINGGSDNDFITGGWDDDLLISVAGIDQIFGDRGDDIIQIDHRSQATIDGGRGFNTLLINDAQDDFNNDRPLTATLTANTFDVIGGSTSTYSDIDFVDVSLGSLADVLTIHSTSSSVRVDGIVGLTESDSLIIDRTHDTVDRNGALTGDTITGLGLNDITYTNIENLAINLGSGSDHFTVESTSELTATTINSGLGDDTITLKSVGSTKLTQIIGNDGSDEAILLIPDNPSEFGQLGVGVERLVIDNSTAGDSVSWEYSDGRIQANGNPIVDALGAELVVFTAGLGGADSLVVEDNVDNPQFITIENDQVQILEGVNLLHQNAAQNFSFDTTQFPTSAQGIAGAQGITDSPDGNHVYVTGGSHIAVYRRQLDVNGNRTQNLEFIQVLVDGINGVDGLHGAQDVIVSPDGRHVYVASFNDQKIAIFERVSETGRLIYRSQLHMPGQSFTGITMGLNSRVYATAGGFLAWFERDPTDGQLRVGGLQVPGGTLTDITVTPDGSEVYVTTQNGIHRYDVNLNGHILVDSQLTPGESLFLGQSIYSPNGAVRLTLQHDGNLVLHDVSFPAPRLLWQLVTQNTGVVRATMQTDGNFVLYRADGFAVWDSNTSGQNGLRGVVEDDGIFKFRNPANVEIISSRGRLGQEYSFADRADSFPYKSVTATNQYVYVGTSTGIRRYDRNLNLINTKFSVRGTDVTALDIHEPSGTLIAGFDTRTTRPIGTDQLIGNQDLHLGQSIYSENGAVRLTLQPDGNLVIFNLRDTTGNPVIWSLGTQGSGAAFLRMQTDGNLVLYSAGGASVVWNSGTFEPGNPAVRARIQNDGNFVLYRANGTVAWVTNSVIPPAPYEPLIPAEIQVLDGALNPSIFNRSDPGGINGPTTIQDITMTSDGVSYSIDPSLASLYVSHAPNSGDTLREGQPQNQSLNKAGEADAKTVVFGNTAYTLSSKLGTLTITDANTGANRGRVIIPGILTAGSIAVSDNGQFLYITNPTEDSLLIYHLDSVGNVSGSPLILADGVSGADGLDGANQIEIVGDRLFVSSPVENSVAVYTGANSGTLTYHSKTSAGLNGPTHITSSADGSHVYVSSELNHNLVVFGITGNALVPLQFVTNGVDGIVDMRSPQTSILSNDERFLYVGSGDDSIAIFARNTVTGQLTFVDSIRNGAQGIQGLDGLSSLAMSSDNDYLFAAGAEADTVAVFTRDIDSGKLRFVQRVRNGSGGVVGLNNPTDLNIVGNQLLITTGGEAGPLNENGGLAYLQIDSSLPKPNAYRATYTGVESLTVRSADASDQVSIRHIVIETIVETRGGNDDVVIHHAPAGLSTTVNSGADNDSIVLRESGNGSQVYLNGESGDDTLTVFSVGSNTTTVLDSGTGTNLFVVDGTTLGADLQIVGHESGIDTLKLDTKGITPPSEPNRVDGPTSDDGVHFEPNGSIVVTGESFGINYSFIDEVLRIAAPTAAAGGPYAIDEGNALSLDASDTIEPALGGLVSYSWDINGDGQFGDVIGLSPVITWATLIEFGIDDNGTYQIAVRATNSEGSDEVFTTLTLNNTDPILSLAGGNSSTQYVSYVLDLSATDPGDDTISEYTVDWGDGSSTTLTNEATARLLHTYTTSGNFTITVNAIDEDGGPYTTTNDVNVIAGPPPTRALSGAAGLNESESFALTLTAAGPGTVSSWLVNWGDGTTSTLNSASGLLNHIYADDGAYQVTAVVTDSNGATSLATNSLNVRVENIAPTVTYSGTSSADEGSQYTIHNLSATDPGADTISQWIVDWGDGQTSLVNPNETNAAHIYLDDGSYTVRVGARDEDGIFVSTNEVTVTVSNVAPTLTLSGDSQVDEGSVYKLNLSDIDPGNDTISEWIIDWGDGTSTNGVPGEIVSGNPASVTHVYADGDNQYTITATATDEDGTYTSSNTVTVNVQDVSPTPTINGNTVITEGSQIEINLTSNDPGPDLINSWIIYWGDGTTPDVLPGDALSAVHTYADDGEYNIVATVNNNDGAIASDPHVVTVFNVAPTVIIAGEVQSDSTQPFKLTLGNIIDPGDDTVLEYRVDWGDGSIFPDSDGDGDDDTFETFTSNGVIEHTFEDGNGAHLIVVTLVDEDGTFPVAAILLTVNEGSPAPLRLSALTAPENPGDPESSYIIEWGDGTSNTYTNADALPNGDGLLLIDVDHIFDNNGIYSAKVYIKHPNSIDPILVRELPVVVNNVNPEIDNVTLVTSTPQEGAPVQLEVNTSVQGSLDLLTYEFDFDNDGVFEISASANTASHVFADNGSFLVGVRVVDSSGGSTSQVISIDVANVDPQINLITESPQINEGASFSVMVQATDAAGVLDPLTYEFDFDNDGTFETSNTTGVADHTYADDGLFIVGIRVSDDDGGSVTTSKEISVANVAPTIVFTGNSTATEGTDYNLQLGDIVDPGDDTVIAYTVLWGDGQTDQFLGSPVSGSFITHTYLEGPNNHTIQIMLEDEDGTHLVPTEVNVSVQNASPVITRLETNAFELGEVVLTEQTTISADFTELGILDAHSASIDWGDGTDPELVPVNELDGAGTLNGNHIYALPGTYTITVTLTDDDGGITQAEVTAFIAGTGLFNGTLSLVGTNGNDHIHVFRFFHKYVVIANILSGFPVRFFNVSDVQKISVVARGGNDHVHISNNVSVPAILRGGDGHDSLIGGSGNDTLLGENGHDYLSGGNGNNILVGGDGNDWLRGGRGRDLLIGGQGRDYIKGGSGDDILIGGFTSFDTNLDALNAISTEWNSGASYQTRINNLQTGVGPDLVTLKANGPDTTVFDDGERDTLKGERGHDWFLGDSDDDRMRKRRDEVFTHIDILDLI</sequence>
<dbReference type="PRINTS" id="PR00313">
    <property type="entry name" value="CABNDNGRPT"/>
</dbReference>
<keyword evidence="2" id="KW-0964">Secreted</keyword>